<dbReference type="InterPro" id="IPR017853">
    <property type="entry name" value="GH"/>
</dbReference>
<organism evidence="1 2">
    <name type="scientific">Deinococcus gobiensis (strain DSM 21396 / JCM 16679 / CGMCC 1.7299 / I-0)</name>
    <dbReference type="NCBI Taxonomy" id="745776"/>
    <lineage>
        <taxon>Bacteria</taxon>
        <taxon>Thermotogati</taxon>
        <taxon>Deinococcota</taxon>
        <taxon>Deinococci</taxon>
        <taxon>Deinococcales</taxon>
        <taxon>Deinococcaceae</taxon>
        <taxon>Deinococcus</taxon>
    </lineage>
</organism>
<dbReference type="PATRIC" id="fig|745776.4.peg.689"/>
<reference evidence="1 2" key="1">
    <citation type="journal article" date="2012" name="PLoS ONE">
        <title>Genome sequence and transcriptome analysis of the radioresistant bacterium Deinococcus gobiensis: insights into the extreme environmental adaptations.</title>
        <authorList>
            <person name="Yuan M."/>
            <person name="Chen M."/>
            <person name="Zhang W."/>
            <person name="Lu W."/>
            <person name="Wang J."/>
            <person name="Yang M."/>
            <person name="Zhao P."/>
            <person name="Tang R."/>
            <person name="Li X."/>
            <person name="Hao Y."/>
            <person name="Zhou Z."/>
            <person name="Zhan Y."/>
            <person name="Yu H."/>
            <person name="Teng C."/>
            <person name="Yan Y."/>
            <person name="Ping S."/>
            <person name="Wang Y."/>
            <person name="Lin M."/>
        </authorList>
    </citation>
    <scope>NUCLEOTIDE SEQUENCE [LARGE SCALE GENOMIC DNA]</scope>
    <source>
        <strain evidence="1 2">I-0</strain>
    </source>
</reference>
<dbReference type="Gene3D" id="3.20.20.80">
    <property type="entry name" value="Glycosidases"/>
    <property type="match status" value="1"/>
</dbReference>
<proteinExistence type="predicted"/>
<dbReference type="EMBL" id="CP002191">
    <property type="protein sequence ID" value="AFD24599.1"/>
    <property type="molecule type" value="Genomic_DNA"/>
</dbReference>
<keyword evidence="2" id="KW-1185">Reference proteome</keyword>
<sequence>MLRAQALDYCAPQYYGGPQLGDPAYLLDNLATWVRLLGAEHVVVGFGLHAGLPDYWTEDAAARTYARARARFPGLRGAFGWRLDWDARRGFPFAVRLGPLVR</sequence>
<dbReference type="STRING" id="745776.DGo_CA0672"/>
<dbReference type="SUPFAM" id="SSF51445">
    <property type="entry name" value="(Trans)glycosidases"/>
    <property type="match status" value="1"/>
</dbReference>
<evidence type="ECO:0000313" key="2">
    <source>
        <dbReference type="Proteomes" id="UP000007575"/>
    </source>
</evidence>
<accession>H8GX59</accession>
<dbReference type="Proteomes" id="UP000007575">
    <property type="component" value="Chromosome"/>
</dbReference>
<dbReference type="HOGENOM" id="CLU_2272767_0_0_0"/>
<evidence type="ECO:0000313" key="1">
    <source>
        <dbReference type="EMBL" id="AFD24599.1"/>
    </source>
</evidence>
<protein>
    <submittedName>
        <fullName evidence="1">Uncharacterized protein</fullName>
    </submittedName>
</protein>
<dbReference type="KEGG" id="dgo:DGo_CA0672"/>
<dbReference type="AlphaFoldDB" id="H8GX59"/>
<gene>
    <name evidence="1" type="ordered locus">DGo_CA0672</name>
</gene>
<name>H8GX59_DEIGI</name>